<evidence type="ECO:0000256" key="1">
    <source>
        <dbReference type="SAM" id="Phobius"/>
    </source>
</evidence>
<evidence type="ECO:0000313" key="2">
    <source>
        <dbReference type="EMBL" id="GGE66397.1"/>
    </source>
</evidence>
<feature type="transmembrane region" description="Helical" evidence="1">
    <location>
        <begin position="7"/>
        <end position="24"/>
    </location>
</feature>
<evidence type="ECO:0000313" key="5">
    <source>
        <dbReference type="Proteomes" id="UP000622648"/>
    </source>
</evidence>
<reference evidence="5" key="2">
    <citation type="journal article" date="2019" name="Int. J. Syst. Evol. Microbiol.">
        <title>The Global Catalogue of Microorganisms (GCM) 10K type strain sequencing project: providing services to taxonomists for standard genome sequencing and annotation.</title>
        <authorList>
            <consortium name="The Broad Institute Genomics Platform"/>
            <consortium name="The Broad Institute Genome Sequencing Center for Infectious Disease"/>
            <person name="Wu L."/>
            <person name="Ma J."/>
        </authorList>
    </citation>
    <scope>NUCLEOTIDE SEQUENCE [LARGE SCALE GENOMIC DNA]</scope>
    <source>
        <strain evidence="5">CGMCC 1.15644</strain>
    </source>
</reference>
<feature type="transmembrane region" description="Helical" evidence="1">
    <location>
        <begin position="54"/>
        <end position="72"/>
    </location>
</feature>
<feature type="transmembrane region" description="Helical" evidence="1">
    <location>
        <begin position="30"/>
        <end position="47"/>
    </location>
</feature>
<accession>A0A4R2H8P1</accession>
<dbReference type="EMBL" id="BMJO01000006">
    <property type="protein sequence ID" value="GGE66397.1"/>
    <property type="molecule type" value="Genomic_DNA"/>
</dbReference>
<comment type="caution">
    <text evidence="3">The sequence shown here is derived from an EMBL/GenBank/DDBJ whole genome shotgun (WGS) entry which is preliminary data.</text>
</comment>
<reference evidence="3 4" key="3">
    <citation type="submission" date="2019-03" db="EMBL/GenBank/DDBJ databases">
        <title>Genomic Encyclopedia of Type Strains, Phase IV (KMG-IV): sequencing the most valuable type-strain genomes for metagenomic binning, comparative biology and taxonomic classification.</title>
        <authorList>
            <person name="Goeker M."/>
        </authorList>
    </citation>
    <scope>NUCLEOTIDE SEQUENCE [LARGE SCALE GENOMIC DNA]</scope>
    <source>
        <strain evidence="3 4">DSM 103236</strain>
    </source>
</reference>
<name>A0A4R2H8P1_9SPHI</name>
<evidence type="ECO:0000313" key="3">
    <source>
        <dbReference type="EMBL" id="TCO22689.1"/>
    </source>
</evidence>
<organism evidence="3 4">
    <name type="scientific">Pedobacter psychrotolerans</name>
    <dbReference type="NCBI Taxonomy" id="1843235"/>
    <lineage>
        <taxon>Bacteria</taxon>
        <taxon>Pseudomonadati</taxon>
        <taxon>Bacteroidota</taxon>
        <taxon>Sphingobacteriia</taxon>
        <taxon>Sphingobacteriales</taxon>
        <taxon>Sphingobacteriaceae</taxon>
        <taxon>Pedobacter</taxon>
    </lineage>
</organism>
<protein>
    <submittedName>
        <fullName evidence="3">Uncharacterized protein</fullName>
    </submittedName>
</protein>
<keyword evidence="1" id="KW-0812">Transmembrane</keyword>
<dbReference type="Proteomes" id="UP000295684">
    <property type="component" value="Unassembled WGS sequence"/>
</dbReference>
<keyword evidence="5" id="KW-1185">Reference proteome</keyword>
<dbReference type="RefSeq" id="WP_132534713.1">
    <property type="nucleotide sequence ID" value="NZ_BMJO01000006.1"/>
</dbReference>
<reference evidence="2" key="4">
    <citation type="submission" date="2024-05" db="EMBL/GenBank/DDBJ databases">
        <authorList>
            <person name="Sun Q."/>
            <person name="Zhou Y."/>
        </authorList>
    </citation>
    <scope>NUCLEOTIDE SEQUENCE</scope>
    <source>
        <strain evidence="2">CGMCC 1.15644</strain>
    </source>
</reference>
<gene>
    <name evidence="3" type="ORF">EV200_106334</name>
    <name evidence="2" type="ORF">GCM10011413_36180</name>
</gene>
<feature type="transmembrane region" description="Helical" evidence="1">
    <location>
        <begin position="84"/>
        <end position="112"/>
    </location>
</feature>
<keyword evidence="1" id="KW-0472">Membrane</keyword>
<dbReference type="EMBL" id="SLWO01000006">
    <property type="protein sequence ID" value="TCO22689.1"/>
    <property type="molecule type" value="Genomic_DNA"/>
</dbReference>
<keyword evidence="1" id="KW-1133">Transmembrane helix</keyword>
<evidence type="ECO:0000313" key="4">
    <source>
        <dbReference type="Proteomes" id="UP000295684"/>
    </source>
</evidence>
<dbReference type="OrthoDB" id="1496262at2"/>
<proteinExistence type="predicted"/>
<reference evidence="2" key="1">
    <citation type="journal article" date="2014" name="Int. J. Syst. Evol. Microbiol.">
        <title>Complete genome of a new Firmicutes species belonging to the dominant human colonic microbiota ('Ruminococcus bicirculans') reveals two chromosomes and a selective capacity to utilize plant glucans.</title>
        <authorList>
            <consortium name="NISC Comparative Sequencing Program"/>
            <person name="Wegmann U."/>
            <person name="Louis P."/>
            <person name="Goesmann A."/>
            <person name="Henrissat B."/>
            <person name="Duncan S.H."/>
            <person name="Flint H.J."/>
        </authorList>
    </citation>
    <scope>NUCLEOTIDE SEQUENCE</scope>
    <source>
        <strain evidence="2">CGMCC 1.15644</strain>
    </source>
</reference>
<sequence>MKNYIKHNLIALLIVVTIVFIVEFLVSMPWWSFVVPVVFLGAILSYFKWQINSFQIGFIAGFLLWSFINYFLHLNGNGIVLTKIGLFLSSSTVIVVLVSGVIGGLLVGLALYTGTKIINVRNIEIDDKKFEL</sequence>
<dbReference type="Proteomes" id="UP000622648">
    <property type="component" value="Unassembled WGS sequence"/>
</dbReference>
<dbReference type="AlphaFoldDB" id="A0A4R2H8P1"/>